<name>A0A645I3U1_9ZZZZ</name>
<dbReference type="AlphaFoldDB" id="A0A645I3U1"/>
<evidence type="ECO:0000313" key="1">
    <source>
        <dbReference type="EMBL" id="MPN45965.1"/>
    </source>
</evidence>
<proteinExistence type="predicted"/>
<sequence length="54" mass="6490">MDNEIIIGNQTFDNLGELEIIFFDENMGWYQDIDIDYASRFFWKNGCNGWECEE</sequence>
<reference evidence="1" key="1">
    <citation type="submission" date="2019-08" db="EMBL/GenBank/DDBJ databases">
        <authorList>
            <person name="Kucharzyk K."/>
            <person name="Murdoch R.W."/>
            <person name="Higgins S."/>
            <person name="Loffler F."/>
        </authorList>
    </citation>
    <scope>NUCLEOTIDE SEQUENCE</scope>
</reference>
<dbReference type="EMBL" id="VSSQ01106235">
    <property type="protein sequence ID" value="MPN45965.1"/>
    <property type="molecule type" value="Genomic_DNA"/>
</dbReference>
<protein>
    <submittedName>
        <fullName evidence="1">Uncharacterized protein</fullName>
    </submittedName>
</protein>
<gene>
    <name evidence="1" type="ORF">SDC9_193544</name>
</gene>
<organism evidence="1">
    <name type="scientific">bioreactor metagenome</name>
    <dbReference type="NCBI Taxonomy" id="1076179"/>
    <lineage>
        <taxon>unclassified sequences</taxon>
        <taxon>metagenomes</taxon>
        <taxon>ecological metagenomes</taxon>
    </lineage>
</organism>
<accession>A0A645I3U1</accession>
<comment type="caution">
    <text evidence="1">The sequence shown here is derived from an EMBL/GenBank/DDBJ whole genome shotgun (WGS) entry which is preliminary data.</text>
</comment>